<evidence type="ECO:0000256" key="1">
    <source>
        <dbReference type="SAM" id="MobiDB-lite"/>
    </source>
</evidence>
<name>A0A150Q9B3_SORCE</name>
<dbReference type="OrthoDB" id="5465205at2"/>
<dbReference type="RefSeq" id="WP_061611649.1">
    <property type="nucleotide sequence ID" value="NZ_JEMA01000907.1"/>
</dbReference>
<accession>A0A150Q9B3</accession>
<proteinExistence type="predicted"/>
<reference evidence="2 3" key="1">
    <citation type="submission" date="2014-02" db="EMBL/GenBank/DDBJ databases">
        <title>The small core and large imbalanced accessory genome model reveals a collaborative survival strategy of Sorangium cellulosum strains in nature.</title>
        <authorList>
            <person name="Han K."/>
            <person name="Peng R."/>
            <person name="Blom J."/>
            <person name="Li Y.-Z."/>
        </authorList>
    </citation>
    <scope>NUCLEOTIDE SEQUENCE [LARGE SCALE GENOMIC DNA]</scope>
    <source>
        <strain evidence="2 3">So0008-312</strain>
    </source>
</reference>
<feature type="region of interest" description="Disordered" evidence="1">
    <location>
        <begin position="149"/>
        <end position="179"/>
    </location>
</feature>
<sequence length="400" mass="40854">MTALTKPKGNSIRLIGSRDKRPLAANVKAFQGGLAVCIVSGTSRGFYAPASDDLIAVPVGRFYETVDNTGGADGAKSVEIQFFKERKVLLMANDTDTPVVAADRESLCYVLDDQTATGAVSTAPAGPVYDVTSEGVWVEIGAATMSTAEPSGLSNVAPADPSSTAASAGSADEAARQDHKHHIALATPSGEGLMSAAYASAVHAPVADRTALKAIAAADRANGMLCLVLSDMSLWRFHSTSTAADTTENLVATPAAGSGRWLRADPVVALSLPVTSATADGAAIFTVPTGARLHPREAWWDVTTNWTGGSSSAIGVSASVSGWDTAGDILGGTTGDVQATLVTSNTRMTGTIGDALDTRSDGRLILVAADTLVFDRITSAFTAGAANVRVLCDVLANLGA</sequence>
<comment type="caution">
    <text evidence="2">The sequence shown here is derived from an EMBL/GenBank/DDBJ whole genome shotgun (WGS) entry which is preliminary data.</text>
</comment>
<dbReference type="Proteomes" id="UP000075260">
    <property type="component" value="Unassembled WGS sequence"/>
</dbReference>
<organism evidence="2 3">
    <name type="scientific">Sorangium cellulosum</name>
    <name type="common">Polyangium cellulosum</name>
    <dbReference type="NCBI Taxonomy" id="56"/>
    <lineage>
        <taxon>Bacteria</taxon>
        <taxon>Pseudomonadati</taxon>
        <taxon>Myxococcota</taxon>
        <taxon>Polyangia</taxon>
        <taxon>Polyangiales</taxon>
        <taxon>Polyangiaceae</taxon>
        <taxon>Sorangium</taxon>
    </lineage>
</organism>
<dbReference type="EMBL" id="JEMA01000907">
    <property type="protein sequence ID" value="KYF64540.1"/>
    <property type="molecule type" value="Genomic_DNA"/>
</dbReference>
<evidence type="ECO:0000313" key="2">
    <source>
        <dbReference type="EMBL" id="KYF64540.1"/>
    </source>
</evidence>
<feature type="compositionally biased region" description="Low complexity" evidence="1">
    <location>
        <begin position="157"/>
        <end position="172"/>
    </location>
</feature>
<protein>
    <submittedName>
        <fullName evidence="2">Uncharacterized protein</fullName>
    </submittedName>
</protein>
<dbReference type="AlphaFoldDB" id="A0A150Q9B3"/>
<evidence type="ECO:0000313" key="3">
    <source>
        <dbReference type="Proteomes" id="UP000075260"/>
    </source>
</evidence>
<gene>
    <name evidence="2" type="ORF">BE15_04550</name>
</gene>